<dbReference type="EMBL" id="CANHGI010000004">
    <property type="protein sequence ID" value="CAI5448645.1"/>
    <property type="molecule type" value="Genomic_DNA"/>
</dbReference>
<feature type="signal peptide" evidence="1">
    <location>
        <begin position="1"/>
        <end position="18"/>
    </location>
</feature>
<dbReference type="AlphaFoldDB" id="A0A9P1N243"/>
<feature type="chain" id="PRO_5040222774" evidence="1">
    <location>
        <begin position="19"/>
        <end position="291"/>
    </location>
</feature>
<dbReference type="PANTHER" id="PTHR31936:SF2">
    <property type="entry name" value="FLO11 DOMAIN-CONTAINING PROTEIN"/>
    <property type="match status" value="1"/>
</dbReference>
<gene>
    <name evidence="2" type="ORF">CAMP_LOCUS11282</name>
</gene>
<name>A0A9P1N243_9PELO</name>
<dbReference type="InterPro" id="IPR000884">
    <property type="entry name" value="TSP1_rpt"/>
</dbReference>
<comment type="caution">
    <text evidence="2">The sequence shown here is derived from an EMBL/GenBank/DDBJ whole genome shotgun (WGS) entry which is preliminary data.</text>
</comment>
<dbReference type="PANTHER" id="PTHR31936">
    <property type="entry name" value="PROTEIN CBG18744"/>
    <property type="match status" value="1"/>
</dbReference>
<reference evidence="2" key="1">
    <citation type="submission" date="2022-11" db="EMBL/GenBank/DDBJ databases">
        <authorList>
            <person name="Kikuchi T."/>
        </authorList>
    </citation>
    <scope>NUCLEOTIDE SEQUENCE</scope>
    <source>
        <strain evidence="2">PS1010</strain>
    </source>
</reference>
<accession>A0A9P1N243</accession>
<sequence length="291" mass="31057">MLIFIFLITIFCPATILADTTCPTCPTGGIWSSWTSTETCATTCGACSNITRTRTCLSDASTCPCVGATTSTAPCGTVACNFPRVSVNTTNCCTGSLMVYNNLYHCGPIDAAYSLSCCPTGGYWSEWTDYSSSTGQSPWTRTRKCISSNYGCPCTGVSSESKNVCPCTTPTLIASADTSCSSVVPAGYIPYNSDARPGFNGRPSICTAYTFIESSNALGSFLYMDSANLVKSMTAYIKPDGTCFTSEVSPADRITMSGQIGRLTFTCNLKTGYFQTSENVDFVKFAQFYKT</sequence>
<evidence type="ECO:0000313" key="2">
    <source>
        <dbReference type="EMBL" id="CAI5448645.1"/>
    </source>
</evidence>
<protein>
    <submittedName>
        <fullName evidence="2">Uncharacterized protein</fullName>
    </submittedName>
</protein>
<keyword evidence="3" id="KW-1185">Reference proteome</keyword>
<dbReference type="PROSITE" id="PS50092">
    <property type="entry name" value="TSP1"/>
    <property type="match status" value="1"/>
</dbReference>
<evidence type="ECO:0000256" key="1">
    <source>
        <dbReference type="SAM" id="SignalP"/>
    </source>
</evidence>
<proteinExistence type="predicted"/>
<evidence type="ECO:0000313" key="3">
    <source>
        <dbReference type="Proteomes" id="UP001152747"/>
    </source>
</evidence>
<dbReference type="Proteomes" id="UP001152747">
    <property type="component" value="Unassembled WGS sequence"/>
</dbReference>
<organism evidence="2 3">
    <name type="scientific">Caenorhabditis angaria</name>
    <dbReference type="NCBI Taxonomy" id="860376"/>
    <lineage>
        <taxon>Eukaryota</taxon>
        <taxon>Metazoa</taxon>
        <taxon>Ecdysozoa</taxon>
        <taxon>Nematoda</taxon>
        <taxon>Chromadorea</taxon>
        <taxon>Rhabditida</taxon>
        <taxon>Rhabditina</taxon>
        <taxon>Rhabditomorpha</taxon>
        <taxon>Rhabditoidea</taxon>
        <taxon>Rhabditidae</taxon>
        <taxon>Peloderinae</taxon>
        <taxon>Caenorhabditis</taxon>
    </lineage>
</organism>
<dbReference type="OrthoDB" id="5774685at2759"/>
<keyword evidence="1" id="KW-0732">Signal</keyword>